<evidence type="ECO:0000256" key="1">
    <source>
        <dbReference type="ARBA" id="ARBA00004606"/>
    </source>
</evidence>
<keyword evidence="12" id="KW-0245">EGF-like domain</keyword>
<dbReference type="GO" id="GO:0005794">
    <property type="term" value="C:Golgi apparatus"/>
    <property type="evidence" value="ECO:0007669"/>
    <property type="project" value="TreeGrafter"/>
</dbReference>
<dbReference type="PROSITE" id="PS00615">
    <property type="entry name" value="C_TYPE_LECTIN_1"/>
    <property type="match status" value="1"/>
</dbReference>
<accession>A0A1S3J6N6</accession>
<evidence type="ECO:0000256" key="6">
    <source>
        <dbReference type="ARBA" id="ARBA00022692"/>
    </source>
</evidence>
<evidence type="ECO:0000256" key="13">
    <source>
        <dbReference type="SAM" id="Phobius"/>
    </source>
</evidence>
<feature type="transmembrane region" description="Helical" evidence="13">
    <location>
        <begin position="39"/>
        <end position="58"/>
    </location>
</feature>
<dbReference type="InterPro" id="IPR029044">
    <property type="entry name" value="Nucleotide-diphossugar_trans"/>
</dbReference>
<evidence type="ECO:0000256" key="8">
    <source>
        <dbReference type="ARBA" id="ARBA00022989"/>
    </source>
</evidence>
<feature type="disulfide bond" evidence="12">
    <location>
        <begin position="432"/>
        <end position="441"/>
    </location>
</feature>
<evidence type="ECO:0000256" key="11">
    <source>
        <dbReference type="ARBA" id="ARBA00023180"/>
    </source>
</evidence>
<keyword evidence="6 13" id="KW-0812">Transmembrane</keyword>
<dbReference type="Pfam" id="PF02709">
    <property type="entry name" value="Glyco_transf_7C"/>
    <property type="match status" value="1"/>
</dbReference>
<dbReference type="InterPro" id="IPR016187">
    <property type="entry name" value="CTDL_fold"/>
</dbReference>
<dbReference type="PRINTS" id="PR02050">
    <property type="entry name" value="B14GALTRFASE"/>
</dbReference>
<dbReference type="Pfam" id="PF13733">
    <property type="entry name" value="Glyco_transf_7N"/>
    <property type="match status" value="1"/>
</dbReference>
<evidence type="ECO:0000259" key="14">
    <source>
        <dbReference type="PROSITE" id="PS50026"/>
    </source>
</evidence>
<keyword evidence="4" id="KW-0328">Glycosyltransferase</keyword>
<dbReference type="GO" id="GO:0008378">
    <property type="term" value="F:galactosyltransferase activity"/>
    <property type="evidence" value="ECO:0007669"/>
    <property type="project" value="TreeGrafter"/>
</dbReference>
<keyword evidence="7" id="KW-0735">Signal-anchor</keyword>
<dbReference type="InParanoid" id="A0A1S3J6N6"/>
<evidence type="ECO:0000256" key="10">
    <source>
        <dbReference type="ARBA" id="ARBA00023157"/>
    </source>
</evidence>
<keyword evidence="9 13" id="KW-0472">Membrane</keyword>
<dbReference type="PANTHER" id="PTHR19300">
    <property type="entry name" value="BETA-1,4-GALACTOSYLTRANSFERASE"/>
    <property type="match status" value="1"/>
</dbReference>
<dbReference type="RefSeq" id="XP_013406055.1">
    <property type="nucleotide sequence ID" value="XM_013550601.1"/>
</dbReference>
<dbReference type="SMART" id="SM00034">
    <property type="entry name" value="CLECT"/>
    <property type="match status" value="1"/>
</dbReference>
<feature type="domain" description="EGF-like" evidence="14">
    <location>
        <begin position="406"/>
        <end position="442"/>
    </location>
</feature>
<comment type="pathway">
    <text evidence="2">Protein modification; protein glycosylation.</text>
</comment>
<dbReference type="STRING" id="7574.A0A1S3J6N6"/>
<dbReference type="InterPro" id="IPR003859">
    <property type="entry name" value="Galactosyl_T"/>
</dbReference>
<evidence type="ECO:0000313" key="17">
    <source>
        <dbReference type="RefSeq" id="XP_013406055.1"/>
    </source>
</evidence>
<name>A0A1S3J6N6_LINAN</name>
<keyword evidence="16" id="KW-1185">Reference proteome</keyword>
<evidence type="ECO:0000256" key="12">
    <source>
        <dbReference type="PROSITE-ProRule" id="PRU00076"/>
    </source>
</evidence>
<dbReference type="GeneID" id="106170630"/>
<dbReference type="Pfam" id="PF00059">
    <property type="entry name" value="Lectin_C"/>
    <property type="match status" value="1"/>
</dbReference>
<evidence type="ECO:0000256" key="7">
    <source>
        <dbReference type="ARBA" id="ARBA00022968"/>
    </source>
</evidence>
<dbReference type="PROSITE" id="PS01186">
    <property type="entry name" value="EGF_2"/>
    <property type="match status" value="1"/>
</dbReference>
<evidence type="ECO:0000256" key="2">
    <source>
        <dbReference type="ARBA" id="ARBA00004922"/>
    </source>
</evidence>
<comment type="caution">
    <text evidence="12">Lacks conserved residue(s) required for the propagation of feature annotation.</text>
</comment>
<evidence type="ECO:0000256" key="5">
    <source>
        <dbReference type="ARBA" id="ARBA00022679"/>
    </source>
</evidence>
<dbReference type="InterPro" id="IPR018378">
    <property type="entry name" value="C-type_lectin_CS"/>
</dbReference>
<dbReference type="OrthoDB" id="10016069at2759"/>
<proteinExistence type="inferred from homology"/>
<gene>
    <name evidence="17" type="primary">LOC106170630</name>
</gene>
<evidence type="ECO:0000256" key="9">
    <source>
        <dbReference type="ARBA" id="ARBA00023136"/>
    </source>
</evidence>
<comment type="subcellular location">
    <subcellularLocation>
        <location evidence="1">Membrane</location>
        <topology evidence="1">Single-pass type II membrane protein</topology>
    </subcellularLocation>
</comment>
<dbReference type="SUPFAM" id="SSF56436">
    <property type="entry name" value="C-type lectin-like"/>
    <property type="match status" value="1"/>
</dbReference>
<dbReference type="SUPFAM" id="SSF57196">
    <property type="entry name" value="EGF/Laminin"/>
    <property type="match status" value="1"/>
</dbReference>
<dbReference type="UniPathway" id="UPA00378"/>
<dbReference type="InterPro" id="IPR027995">
    <property type="entry name" value="Galactosyl_T_N"/>
</dbReference>
<dbReference type="GO" id="GO:0005975">
    <property type="term" value="P:carbohydrate metabolic process"/>
    <property type="evidence" value="ECO:0007669"/>
    <property type="project" value="InterPro"/>
</dbReference>
<dbReference type="Proteomes" id="UP000085678">
    <property type="component" value="Unplaced"/>
</dbReference>
<dbReference type="InterPro" id="IPR000742">
    <property type="entry name" value="EGF"/>
</dbReference>
<dbReference type="InterPro" id="IPR027791">
    <property type="entry name" value="Galactosyl_T_C"/>
</dbReference>
<evidence type="ECO:0000259" key="15">
    <source>
        <dbReference type="PROSITE" id="PS50041"/>
    </source>
</evidence>
<comment type="similarity">
    <text evidence="3">Belongs to the glycosyltransferase 7 family.</text>
</comment>
<dbReference type="SUPFAM" id="SSF53448">
    <property type="entry name" value="Nucleotide-diphospho-sugar transferases"/>
    <property type="match status" value="1"/>
</dbReference>
<keyword evidence="11" id="KW-0325">Glycoprotein</keyword>
<protein>
    <submittedName>
        <fullName evidence="17">Uncharacterized protein LOC106170630 isoform X1</fullName>
    </submittedName>
</protein>
<dbReference type="PROSITE" id="PS50026">
    <property type="entry name" value="EGF_3"/>
    <property type="match status" value="1"/>
</dbReference>
<dbReference type="Gene3D" id="3.90.550.10">
    <property type="entry name" value="Spore Coat Polysaccharide Biosynthesis Protein SpsA, Chain A"/>
    <property type="match status" value="1"/>
</dbReference>
<dbReference type="PANTHER" id="PTHR19300:SF57">
    <property type="entry name" value="BETA-1,4-N-ACETYLGALACTOSAMINYLTRANSFERASE"/>
    <property type="match status" value="1"/>
</dbReference>
<dbReference type="Gene3D" id="2.10.25.10">
    <property type="entry name" value="Laminin"/>
    <property type="match status" value="1"/>
</dbReference>
<dbReference type="CDD" id="cd00899">
    <property type="entry name" value="b4GalT"/>
    <property type="match status" value="1"/>
</dbReference>
<feature type="domain" description="C-type lectin" evidence="15">
    <location>
        <begin position="455"/>
        <end position="577"/>
    </location>
</feature>
<sequence>MHGLQASPRKTEYPFGDKKSFGFKCRTAAFQIMRKPKGFMVLVSVTAFFIFLSLNLNMDTWHHKKWLALKNFSDFIIALERRRMMNLAPPSWGGYEFNFSKKIYTLKDCSDFINGLERRRMINLVPPTWGELEVKFLKTGIKLGGQWKPENCTAQTHVAIIIPFRDRDAHLRIFLNNMHPFLQKQKLDYRIYIVEQKATTIFNRGLLMNIGFVESAKIDKDSYDCFALHDVDLLPENEWNFYNCAEKVKHMSANVDKFKEGLLYPTIIGGVTMLTKSQYRQVNGFPNTYFGWGGEDDDLYIRVDKNGGLTRVPFDIGRYRMIKHNPDSGNPLNLLRHSLLHYAKLRWEMDGLSSLEGTYTVLKTDEFLLYTRIYVDVDPNAVYTNIKAKSNHIFGSDFQRLIKWTEKKECGCKNGGICVQSNDLSSQRTCTCPYPYGGLHCERNLTCPPQFEVMFGTSCYSFNTALDGSFYDGKKNCESIEARLVAVNDEKEHRFITQYLAADVARSDRCWWTSATDEASEGRWVLSGWGNIPAPFTAWYPGAPDNEGGNEDCAKYLRDRDYWDDSQCSKICNFICETDAI</sequence>
<reference evidence="17" key="2">
    <citation type="submission" date="2025-08" db="UniProtKB">
        <authorList>
            <consortium name="RefSeq"/>
        </authorList>
    </citation>
    <scope>IDENTIFICATION</scope>
</reference>
<dbReference type="AlphaFoldDB" id="A0A1S3J6N6"/>
<keyword evidence="5" id="KW-0808">Transferase</keyword>
<evidence type="ECO:0000256" key="4">
    <source>
        <dbReference type="ARBA" id="ARBA00022676"/>
    </source>
</evidence>
<dbReference type="PROSITE" id="PS50041">
    <property type="entry name" value="C_TYPE_LECTIN_2"/>
    <property type="match status" value="1"/>
</dbReference>
<keyword evidence="10 12" id="KW-1015">Disulfide bond</keyword>
<dbReference type="GO" id="GO:0016020">
    <property type="term" value="C:membrane"/>
    <property type="evidence" value="ECO:0007669"/>
    <property type="project" value="UniProtKB-SubCell"/>
</dbReference>
<dbReference type="KEGG" id="lak:106170630"/>
<evidence type="ECO:0000313" key="16">
    <source>
        <dbReference type="Proteomes" id="UP000085678"/>
    </source>
</evidence>
<dbReference type="InterPro" id="IPR016186">
    <property type="entry name" value="C-type_lectin-like/link_sf"/>
</dbReference>
<reference evidence="17" key="1">
    <citation type="journal article" date="2015" name="Nat. Commun.">
        <title>The Lingula genome provides insights into brachiopod evolution and the origin of phosphate biomineralization.</title>
        <authorList>
            <person name="Luo Y.J."/>
            <person name="Takeuchi T."/>
            <person name="Koyanagi R."/>
            <person name="Yamada L."/>
            <person name="Kanda M."/>
            <person name="Khalturina M."/>
            <person name="Fujie M."/>
            <person name="Yamasaki S.I."/>
            <person name="Endo K."/>
            <person name="Satoh N."/>
        </authorList>
    </citation>
    <scope>NUCLEOTIDE SEQUENCE</scope>
</reference>
<evidence type="ECO:0000256" key="3">
    <source>
        <dbReference type="ARBA" id="ARBA00005735"/>
    </source>
</evidence>
<keyword evidence="8 13" id="KW-1133">Transmembrane helix</keyword>
<organism evidence="16 17">
    <name type="scientific">Lingula anatina</name>
    <name type="common">Brachiopod</name>
    <name type="synonym">Lingula unguis</name>
    <dbReference type="NCBI Taxonomy" id="7574"/>
    <lineage>
        <taxon>Eukaryota</taxon>
        <taxon>Metazoa</taxon>
        <taxon>Spiralia</taxon>
        <taxon>Lophotrochozoa</taxon>
        <taxon>Brachiopoda</taxon>
        <taxon>Linguliformea</taxon>
        <taxon>Lingulata</taxon>
        <taxon>Lingulida</taxon>
        <taxon>Linguloidea</taxon>
        <taxon>Lingulidae</taxon>
        <taxon>Lingula</taxon>
    </lineage>
</organism>
<dbReference type="PROSITE" id="PS00022">
    <property type="entry name" value="EGF_1"/>
    <property type="match status" value="1"/>
</dbReference>
<dbReference type="Gene3D" id="3.10.100.10">
    <property type="entry name" value="Mannose-Binding Protein A, subunit A"/>
    <property type="match status" value="1"/>
</dbReference>
<dbReference type="InterPro" id="IPR001304">
    <property type="entry name" value="C-type_lectin-like"/>
</dbReference>